<evidence type="ECO:0000313" key="1">
    <source>
        <dbReference type="EMBL" id="KAF9759167.1"/>
    </source>
</evidence>
<evidence type="ECO:0000313" key="2">
    <source>
        <dbReference type="Proteomes" id="UP000616885"/>
    </source>
</evidence>
<accession>A0A8H7NN71</accession>
<name>A0A8H7NN71_BIOOC</name>
<gene>
    <name evidence="1" type="ORF">IM811_000861</name>
</gene>
<dbReference type="AlphaFoldDB" id="A0A8H7NN71"/>
<dbReference type="EMBL" id="JADCTT010000001">
    <property type="protein sequence ID" value="KAF9759167.1"/>
    <property type="molecule type" value="Genomic_DNA"/>
</dbReference>
<reference evidence="1" key="1">
    <citation type="submission" date="2020-10" db="EMBL/GenBank/DDBJ databases">
        <title>High-Quality Genome Resource of Clonostachys rosea strain S41 by Oxford Nanopore Long-Read Sequencing.</title>
        <authorList>
            <person name="Wang H."/>
        </authorList>
    </citation>
    <scope>NUCLEOTIDE SEQUENCE</scope>
    <source>
        <strain evidence="1">S41</strain>
    </source>
</reference>
<organism evidence="1 2">
    <name type="scientific">Bionectria ochroleuca</name>
    <name type="common">Gliocladium roseum</name>
    <dbReference type="NCBI Taxonomy" id="29856"/>
    <lineage>
        <taxon>Eukaryota</taxon>
        <taxon>Fungi</taxon>
        <taxon>Dikarya</taxon>
        <taxon>Ascomycota</taxon>
        <taxon>Pezizomycotina</taxon>
        <taxon>Sordariomycetes</taxon>
        <taxon>Hypocreomycetidae</taxon>
        <taxon>Hypocreales</taxon>
        <taxon>Bionectriaceae</taxon>
        <taxon>Clonostachys</taxon>
    </lineage>
</organism>
<protein>
    <submittedName>
        <fullName evidence="1">Uncharacterized protein</fullName>
    </submittedName>
</protein>
<sequence>MVGYKVSMISAIAHAPSRTVPLHRQLHIPDMIAFRHGQLTVFSLGGSSVAYAARATEMQASKCFNATTAYSLTHCWLRGDRTDVAVVDLRWLRTAYCPS</sequence>
<comment type="caution">
    <text evidence="1">The sequence shown here is derived from an EMBL/GenBank/DDBJ whole genome shotgun (WGS) entry which is preliminary data.</text>
</comment>
<proteinExistence type="predicted"/>
<dbReference type="Proteomes" id="UP000616885">
    <property type="component" value="Unassembled WGS sequence"/>
</dbReference>